<feature type="compositionally biased region" description="Basic and acidic residues" evidence="1">
    <location>
        <begin position="19"/>
        <end position="41"/>
    </location>
</feature>
<reference evidence="2 3" key="1">
    <citation type="submission" date="2020-08" db="EMBL/GenBank/DDBJ databases">
        <title>Genomic Encyclopedia of Type Strains, Phase IV (KMG-IV): sequencing the most valuable type-strain genomes for metagenomic binning, comparative biology and taxonomic classification.</title>
        <authorList>
            <person name="Goeker M."/>
        </authorList>
    </citation>
    <scope>NUCLEOTIDE SEQUENCE [LARGE SCALE GENOMIC DNA]</scope>
    <source>
        <strain evidence="2 3">DSM 15867</strain>
    </source>
</reference>
<dbReference type="RefSeq" id="WP_184110938.1">
    <property type="nucleotide sequence ID" value="NZ_JACHNY010000001.1"/>
</dbReference>
<evidence type="ECO:0000313" key="2">
    <source>
        <dbReference type="EMBL" id="MBB4616244.1"/>
    </source>
</evidence>
<sequence>MTDERHEKISRRAYELWEKDGGGHGRHDDHWHQAASEHDAEGSSAANALPEEPADSPASPTPMTETPVAAHDPEPADHPVQTTAAEPLAPPAAVSAKPAARTTKARKAKSPAKPA</sequence>
<dbReference type="AlphaFoldDB" id="A0A7W7AH90"/>
<accession>A0A7W7AH90</accession>
<evidence type="ECO:0000313" key="3">
    <source>
        <dbReference type="Proteomes" id="UP000574769"/>
    </source>
</evidence>
<feature type="compositionally biased region" description="Basic residues" evidence="1">
    <location>
        <begin position="103"/>
        <end position="115"/>
    </location>
</feature>
<comment type="caution">
    <text evidence="2">The sequence shown here is derived from an EMBL/GenBank/DDBJ whole genome shotgun (WGS) entry which is preliminary data.</text>
</comment>
<name>A0A7W7AH90_9SPHN</name>
<protein>
    <recommendedName>
        <fullName evidence="4">DUF2934 domain-containing protein</fullName>
    </recommendedName>
</protein>
<dbReference type="Proteomes" id="UP000574769">
    <property type="component" value="Unassembled WGS sequence"/>
</dbReference>
<feature type="region of interest" description="Disordered" evidence="1">
    <location>
        <begin position="19"/>
        <end position="115"/>
    </location>
</feature>
<keyword evidence="3" id="KW-1185">Reference proteome</keyword>
<organism evidence="2 3">
    <name type="scientific">Sphingomonas abaci</name>
    <dbReference type="NCBI Taxonomy" id="237611"/>
    <lineage>
        <taxon>Bacteria</taxon>
        <taxon>Pseudomonadati</taxon>
        <taxon>Pseudomonadota</taxon>
        <taxon>Alphaproteobacteria</taxon>
        <taxon>Sphingomonadales</taxon>
        <taxon>Sphingomonadaceae</taxon>
        <taxon>Sphingomonas</taxon>
    </lineage>
</organism>
<evidence type="ECO:0000256" key="1">
    <source>
        <dbReference type="SAM" id="MobiDB-lite"/>
    </source>
</evidence>
<dbReference type="InterPro" id="IPR021327">
    <property type="entry name" value="DUF2934"/>
</dbReference>
<proteinExistence type="predicted"/>
<evidence type="ECO:0008006" key="4">
    <source>
        <dbReference type="Google" id="ProtNLM"/>
    </source>
</evidence>
<feature type="compositionally biased region" description="Low complexity" evidence="1">
    <location>
        <begin position="84"/>
        <end position="102"/>
    </location>
</feature>
<gene>
    <name evidence="2" type="ORF">GGQ96_000350</name>
</gene>
<dbReference type="EMBL" id="JACHNY010000001">
    <property type="protein sequence ID" value="MBB4616244.1"/>
    <property type="molecule type" value="Genomic_DNA"/>
</dbReference>
<dbReference type="Pfam" id="PF11154">
    <property type="entry name" value="DUF2934"/>
    <property type="match status" value="1"/>
</dbReference>